<organism evidence="2 3">
    <name type="scientific">Lentzea miocenica</name>
    <dbReference type="NCBI Taxonomy" id="3095431"/>
    <lineage>
        <taxon>Bacteria</taxon>
        <taxon>Bacillati</taxon>
        <taxon>Actinomycetota</taxon>
        <taxon>Actinomycetes</taxon>
        <taxon>Pseudonocardiales</taxon>
        <taxon>Pseudonocardiaceae</taxon>
        <taxon>Lentzea</taxon>
    </lineage>
</organism>
<evidence type="ECO:0008006" key="4">
    <source>
        <dbReference type="Google" id="ProtNLM"/>
    </source>
</evidence>
<dbReference type="EMBL" id="JAXAVW010000059">
    <property type="protein sequence ID" value="MDX8037204.1"/>
    <property type="molecule type" value="Genomic_DNA"/>
</dbReference>
<evidence type="ECO:0000256" key="1">
    <source>
        <dbReference type="SAM" id="MobiDB-lite"/>
    </source>
</evidence>
<dbReference type="InterPro" id="IPR035965">
    <property type="entry name" value="PAS-like_dom_sf"/>
</dbReference>
<proteinExistence type="predicted"/>
<protein>
    <recommendedName>
        <fullName evidence="4">PAS fold-containing protein</fullName>
    </recommendedName>
</protein>
<reference evidence="2 3" key="1">
    <citation type="submission" date="2023-11" db="EMBL/GenBank/DDBJ databases">
        <title>Lentzea sokolovensis, sp. nov., Lentzea kristufkii, sp. nov., and Lentzea miocenensis, sp. nov., rare actinobacteria from Sokolov Coal Basin, Miocene lacustrine sediment, Czech Republic.</title>
        <authorList>
            <person name="Lara A."/>
            <person name="Kotroba L."/>
            <person name="Nouioui I."/>
            <person name="Neumann-Schaal M."/>
            <person name="Mast Y."/>
            <person name="Chronakova A."/>
        </authorList>
    </citation>
    <scope>NUCLEOTIDE SEQUENCE [LARGE SCALE GENOMIC DNA]</scope>
    <source>
        <strain evidence="2 3">BCCO 10_0856</strain>
    </source>
</reference>
<dbReference type="Proteomes" id="UP001285521">
    <property type="component" value="Unassembled WGS sequence"/>
</dbReference>
<evidence type="ECO:0000313" key="3">
    <source>
        <dbReference type="Proteomes" id="UP001285521"/>
    </source>
</evidence>
<dbReference type="Gene3D" id="3.30.450.20">
    <property type="entry name" value="PAS domain"/>
    <property type="match status" value="2"/>
</dbReference>
<keyword evidence="3" id="KW-1185">Reference proteome</keyword>
<name>A0ABU4TG92_9PSEU</name>
<dbReference type="SUPFAM" id="SSF55785">
    <property type="entry name" value="PYP-like sensor domain (PAS domain)"/>
    <property type="match status" value="1"/>
</dbReference>
<evidence type="ECO:0000313" key="2">
    <source>
        <dbReference type="EMBL" id="MDX8037204.1"/>
    </source>
</evidence>
<sequence length="345" mass="36881">MDAEQVWQSRLPSVGGYPPGRVAVPAGTGGRITGVLEICWSANAEPQPLSVRKQVEALAELCAATLDVTGPAAHVTSAPSELADLAGGLLDPALVLGPEISPDGVLADFRVHHVNNRFVDIAGRPRTAVAGKLLLEAYPLAAADGNLFDKIEHVHATGEPFRAEHMTLAALVDEVPLTVTASVSITRLGVLVLVVWRLQDEAGRLANLPQHAQRLGRIGGFEEDPHSGKVIWTGQLYALYGLQPGADPLPLTDITEHAHPDDVSSLRGFLRKIEHHHRPASAAFRLQRIDGGTLARPRDRRTGGRLPRRIALDPRGPPRRFGTALDRGRVVSGTGPTRHHLAGSS</sequence>
<dbReference type="RefSeq" id="WP_319972204.1">
    <property type="nucleotide sequence ID" value="NZ_JAXAVW010000059.1"/>
</dbReference>
<gene>
    <name evidence="2" type="ORF">SK803_44025</name>
</gene>
<accession>A0ABU4TG92</accession>
<comment type="caution">
    <text evidence="2">The sequence shown here is derived from an EMBL/GenBank/DDBJ whole genome shotgun (WGS) entry which is preliminary data.</text>
</comment>
<reference evidence="2 3" key="2">
    <citation type="submission" date="2023-11" db="EMBL/GenBank/DDBJ databases">
        <authorList>
            <person name="Lara A.C."/>
            <person name="Chronakova A."/>
        </authorList>
    </citation>
    <scope>NUCLEOTIDE SEQUENCE [LARGE SCALE GENOMIC DNA]</scope>
    <source>
        <strain evidence="2 3">BCCO 10_0856</strain>
    </source>
</reference>
<feature type="region of interest" description="Disordered" evidence="1">
    <location>
        <begin position="291"/>
        <end position="345"/>
    </location>
</feature>